<proteinExistence type="predicted"/>
<dbReference type="AlphaFoldDB" id="A0A183JAV5"/>
<dbReference type="EMBL" id="UZAM01019747">
    <property type="protein sequence ID" value="VDP53346.1"/>
    <property type="molecule type" value="Genomic_DNA"/>
</dbReference>
<evidence type="ECO:0000313" key="1">
    <source>
        <dbReference type="EMBL" id="VDP53346.1"/>
    </source>
</evidence>
<organism evidence="3">
    <name type="scientific">Soboliphyme baturini</name>
    <dbReference type="NCBI Taxonomy" id="241478"/>
    <lineage>
        <taxon>Eukaryota</taxon>
        <taxon>Metazoa</taxon>
        <taxon>Ecdysozoa</taxon>
        <taxon>Nematoda</taxon>
        <taxon>Enoplea</taxon>
        <taxon>Dorylaimia</taxon>
        <taxon>Dioctophymatida</taxon>
        <taxon>Dioctophymatoidea</taxon>
        <taxon>Soboliphymatidae</taxon>
        <taxon>Soboliphyme</taxon>
    </lineage>
</organism>
<reference evidence="1 2" key="2">
    <citation type="submission" date="2018-11" db="EMBL/GenBank/DDBJ databases">
        <authorList>
            <consortium name="Pathogen Informatics"/>
        </authorList>
    </citation>
    <scope>NUCLEOTIDE SEQUENCE [LARGE SCALE GENOMIC DNA]</scope>
</reference>
<name>A0A183JAV5_9BILA</name>
<evidence type="ECO:0000313" key="2">
    <source>
        <dbReference type="Proteomes" id="UP000270296"/>
    </source>
</evidence>
<dbReference type="SUPFAM" id="SSF111321">
    <property type="entry name" value="AF1104-like"/>
    <property type="match status" value="1"/>
</dbReference>
<accession>A0A183JAV5</accession>
<gene>
    <name evidence="1" type="ORF">SBAD_LOCUS13003</name>
</gene>
<protein>
    <submittedName>
        <fullName evidence="3">DUF4939 domain-containing protein</fullName>
    </submittedName>
</protein>
<dbReference type="OrthoDB" id="498611at2759"/>
<evidence type="ECO:0000313" key="3">
    <source>
        <dbReference type="WBParaSite" id="SBAD_0001341801-mRNA-1"/>
    </source>
</evidence>
<dbReference type="Proteomes" id="UP000270296">
    <property type="component" value="Unassembled WGS sequence"/>
</dbReference>
<keyword evidence="2" id="KW-1185">Reference proteome</keyword>
<sequence length="90" mass="10368">MCHPDSRDAAERAMGFRHSYKQHLMLLKQHPLPSIDDLLRPQDKCEENQTALLAFPDYVKQLDAMDWESRQLEIVTGLLAGNVFDWGANE</sequence>
<reference evidence="3" key="1">
    <citation type="submission" date="2016-06" db="UniProtKB">
        <authorList>
            <consortium name="WormBaseParasite"/>
        </authorList>
    </citation>
    <scope>IDENTIFICATION</scope>
</reference>
<dbReference type="WBParaSite" id="SBAD_0001341801-mRNA-1">
    <property type="protein sequence ID" value="SBAD_0001341801-mRNA-1"/>
    <property type="gene ID" value="SBAD_0001341801"/>
</dbReference>
<dbReference type="InterPro" id="IPR036075">
    <property type="entry name" value="ARMT-1-like_metal-bd_sf"/>
</dbReference>